<evidence type="ECO:0000313" key="2">
    <source>
        <dbReference type="Proteomes" id="UP000264217"/>
    </source>
</evidence>
<dbReference type="RefSeq" id="WP_117392088.1">
    <property type="nucleotide sequence ID" value="NZ_QWDC01000002.1"/>
</dbReference>
<evidence type="ECO:0008006" key="3">
    <source>
        <dbReference type="Google" id="ProtNLM"/>
    </source>
</evidence>
<organism evidence="1 2">
    <name type="scientific">Mucilaginibacter conchicola</name>
    <dbReference type="NCBI Taxonomy" id="2303333"/>
    <lineage>
        <taxon>Bacteria</taxon>
        <taxon>Pseudomonadati</taxon>
        <taxon>Bacteroidota</taxon>
        <taxon>Sphingobacteriia</taxon>
        <taxon>Sphingobacteriales</taxon>
        <taxon>Sphingobacteriaceae</taxon>
        <taxon>Mucilaginibacter</taxon>
    </lineage>
</organism>
<sequence>MAGQERQDPEQDEEFLRLRHDIRNQLSNIQLALAGLEFECSSAEEDLALYISSIAESAKKIDKLLGEYK</sequence>
<dbReference type="OrthoDB" id="799983at2"/>
<keyword evidence="2" id="KW-1185">Reference proteome</keyword>
<protein>
    <recommendedName>
        <fullName evidence="3">Signal transduction histidine kinase dimerisation/phosphoacceptor domain-containing protein</fullName>
    </recommendedName>
</protein>
<evidence type="ECO:0000313" key="1">
    <source>
        <dbReference type="EMBL" id="RFZ92378.1"/>
    </source>
</evidence>
<reference evidence="1 2" key="1">
    <citation type="submission" date="2018-08" db="EMBL/GenBank/DDBJ databases">
        <title>Mucilaginibacter sp. MYSH2.</title>
        <authorList>
            <person name="Seo T."/>
        </authorList>
    </citation>
    <scope>NUCLEOTIDE SEQUENCE [LARGE SCALE GENOMIC DNA]</scope>
    <source>
        <strain evidence="1 2">MYSH2</strain>
    </source>
</reference>
<accession>A0A372NT10</accession>
<dbReference type="Proteomes" id="UP000264217">
    <property type="component" value="Unassembled WGS sequence"/>
</dbReference>
<comment type="caution">
    <text evidence="1">The sequence shown here is derived from an EMBL/GenBank/DDBJ whole genome shotgun (WGS) entry which is preliminary data.</text>
</comment>
<gene>
    <name evidence="1" type="ORF">D0C36_13185</name>
</gene>
<dbReference type="EMBL" id="QWDC01000002">
    <property type="protein sequence ID" value="RFZ92378.1"/>
    <property type="molecule type" value="Genomic_DNA"/>
</dbReference>
<dbReference type="AlphaFoldDB" id="A0A372NT10"/>
<name>A0A372NT10_9SPHI</name>
<proteinExistence type="predicted"/>